<organism evidence="5 6">
    <name type="scientific">Mortierella polycephala</name>
    <dbReference type="NCBI Taxonomy" id="41804"/>
    <lineage>
        <taxon>Eukaryota</taxon>
        <taxon>Fungi</taxon>
        <taxon>Fungi incertae sedis</taxon>
        <taxon>Mucoromycota</taxon>
        <taxon>Mortierellomycotina</taxon>
        <taxon>Mortierellomycetes</taxon>
        <taxon>Mortierellales</taxon>
        <taxon>Mortierellaceae</taxon>
        <taxon>Mortierella</taxon>
    </lineage>
</organism>
<dbReference type="Pfam" id="PF10342">
    <property type="entry name" value="Kre9_KNH"/>
    <property type="match status" value="1"/>
</dbReference>
<evidence type="ECO:0000256" key="1">
    <source>
        <dbReference type="ARBA" id="ARBA00022729"/>
    </source>
</evidence>
<evidence type="ECO:0000256" key="3">
    <source>
        <dbReference type="SAM" id="SignalP"/>
    </source>
</evidence>
<feature type="signal peptide" evidence="3">
    <location>
        <begin position="1"/>
        <end position="21"/>
    </location>
</feature>
<feature type="chain" id="PRO_5040196114" description="Yeast cell wall synthesis Kre9/Knh1-like N-terminal domain-containing protein" evidence="3">
    <location>
        <begin position="22"/>
        <end position="192"/>
    </location>
</feature>
<comment type="caution">
    <text evidence="5">The sequence shown here is derived from an EMBL/GenBank/DDBJ whole genome shotgun (WGS) entry which is preliminary data.</text>
</comment>
<reference evidence="5" key="1">
    <citation type="journal article" date="2020" name="Fungal Divers.">
        <title>Resolving the Mortierellaceae phylogeny through synthesis of multi-gene phylogenetics and phylogenomics.</title>
        <authorList>
            <person name="Vandepol N."/>
            <person name="Liber J."/>
            <person name="Desiro A."/>
            <person name="Na H."/>
            <person name="Kennedy M."/>
            <person name="Barry K."/>
            <person name="Grigoriev I.V."/>
            <person name="Miller A.N."/>
            <person name="O'Donnell K."/>
            <person name="Stajich J.E."/>
            <person name="Bonito G."/>
        </authorList>
    </citation>
    <scope>NUCLEOTIDE SEQUENCE</scope>
    <source>
        <strain evidence="5">KOD948</strain>
    </source>
</reference>
<evidence type="ECO:0000256" key="2">
    <source>
        <dbReference type="SAM" id="MobiDB-lite"/>
    </source>
</evidence>
<dbReference type="InterPro" id="IPR018466">
    <property type="entry name" value="Kre9/Knh1-like_N"/>
</dbReference>
<evidence type="ECO:0000259" key="4">
    <source>
        <dbReference type="Pfam" id="PF10342"/>
    </source>
</evidence>
<gene>
    <name evidence="5" type="ORF">BG011_006107</name>
</gene>
<name>A0A9P6PX06_9FUNG</name>
<dbReference type="Proteomes" id="UP000726737">
    <property type="component" value="Unassembled WGS sequence"/>
</dbReference>
<protein>
    <recommendedName>
        <fullName evidence="4">Yeast cell wall synthesis Kre9/Knh1-like N-terminal domain-containing protein</fullName>
    </recommendedName>
</protein>
<keyword evidence="1 3" id="KW-0732">Signal</keyword>
<dbReference type="EMBL" id="JAAAJA010000433">
    <property type="protein sequence ID" value="KAG0253890.1"/>
    <property type="molecule type" value="Genomic_DNA"/>
</dbReference>
<keyword evidence="6" id="KW-1185">Reference proteome</keyword>
<feature type="region of interest" description="Disordered" evidence="2">
    <location>
        <begin position="128"/>
        <end position="148"/>
    </location>
</feature>
<dbReference type="AlphaFoldDB" id="A0A9P6PX06"/>
<accession>A0A9P6PX06</accession>
<sequence>MVKSTALLAFAASALASVASAKLLSYGEPIAATTWTAGKQESVAWSNDCSDFTGNTTLPITLNIQQNGLQVQVPGIGPIGTLDCKKPGSTKVTIPATVASGDAYSILVVNGEQSYSALFTIKSTVPAPSTSGATTAPATTTAAKTTTAAATTTAATKTTGSAPSASPSNGAGALKAGSTAALVVVAAAGLLL</sequence>
<dbReference type="OrthoDB" id="2260257at2759"/>
<feature type="domain" description="Yeast cell wall synthesis Kre9/Knh1-like N-terminal" evidence="4">
    <location>
        <begin position="29"/>
        <end position="121"/>
    </location>
</feature>
<evidence type="ECO:0000313" key="5">
    <source>
        <dbReference type="EMBL" id="KAG0253890.1"/>
    </source>
</evidence>
<evidence type="ECO:0000313" key="6">
    <source>
        <dbReference type="Proteomes" id="UP000726737"/>
    </source>
</evidence>
<proteinExistence type="predicted"/>